<comment type="catalytic activity">
    <reaction evidence="8">
        <text>L-seryl-[protein] + ATP = O-phospho-L-seryl-[protein] + ADP + H(+)</text>
        <dbReference type="Rhea" id="RHEA:17989"/>
        <dbReference type="Rhea" id="RHEA-COMP:9863"/>
        <dbReference type="Rhea" id="RHEA-COMP:11604"/>
        <dbReference type="ChEBI" id="CHEBI:15378"/>
        <dbReference type="ChEBI" id="CHEBI:29999"/>
        <dbReference type="ChEBI" id="CHEBI:30616"/>
        <dbReference type="ChEBI" id="CHEBI:83421"/>
        <dbReference type="ChEBI" id="CHEBI:456216"/>
        <dbReference type="EC" id="2.7.11.1"/>
    </reaction>
</comment>
<evidence type="ECO:0000256" key="5">
    <source>
        <dbReference type="ARBA" id="ARBA00022777"/>
    </source>
</evidence>
<dbReference type="Pfam" id="PF00069">
    <property type="entry name" value="Pkinase"/>
    <property type="match status" value="1"/>
</dbReference>
<evidence type="ECO:0000256" key="2">
    <source>
        <dbReference type="ARBA" id="ARBA00022527"/>
    </source>
</evidence>
<dbReference type="AlphaFoldDB" id="A0A8S1UJF2"/>
<dbReference type="EMBL" id="CAJJDP010000044">
    <property type="protein sequence ID" value="CAD8163869.1"/>
    <property type="molecule type" value="Genomic_DNA"/>
</dbReference>
<evidence type="ECO:0000313" key="11">
    <source>
        <dbReference type="Proteomes" id="UP000683925"/>
    </source>
</evidence>
<dbReference type="GO" id="GO:0004674">
    <property type="term" value="F:protein serine/threonine kinase activity"/>
    <property type="evidence" value="ECO:0007669"/>
    <property type="project" value="UniProtKB-KW"/>
</dbReference>
<dbReference type="PROSITE" id="PS50011">
    <property type="entry name" value="PROTEIN_KINASE_DOM"/>
    <property type="match status" value="1"/>
</dbReference>
<dbReference type="GO" id="GO:0005524">
    <property type="term" value="F:ATP binding"/>
    <property type="evidence" value="ECO:0007669"/>
    <property type="project" value="UniProtKB-KW"/>
</dbReference>
<evidence type="ECO:0000256" key="8">
    <source>
        <dbReference type="ARBA" id="ARBA00048679"/>
    </source>
</evidence>
<keyword evidence="5" id="KW-0418">Kinase</keyword>
<gene>
    <name evidence="10" type="ORF">POCTA_138.1.T0440069</name>
</gene>
<evidence type="ECO:0000256" key="3">
    <source>
        <dbReference type="ARBA" id="ARBA00022679"/>
    </source>
</evidence>
<proteinExistence type="predicted"/>
<evidence type="ECO:0000256" key="4">
    <source>
        <dbReference type="ARBA" id="ARBA00022741"/>
    </source>
</evidence>
<keyword evidence="11" id="KW-1185">Reference proteome</keyword>
<protein>
    <recommendedName>
        <fullName evidence="1">non-specific serine/threonine protein kinase</fullName>
        <ecNumber evidence="1">2.7.11.1</ecNumber>
    </recommendedName>
</protein>
<dbReference type="GO" id="GO:0005737">
    <property type="term" value="C:cytoplasm"/>
    <property type="evidence" value="ECO:0007669"/>
    <property type="project" value="TreeGrafter"/>
</dbReference>
<dbReference type="InterPro" id="IPR000719">
    <property type="entry name" value="Prot_kinase_dom"/>
</dbReference>
<accession>A0A8S1UJF2</accession>
<dbReference type="EC" id="2.7.11.1" evidence="1"/>
<evidence type="ECO:0000259" key="9">
    <source>
        <dbReference type="PROSITE" id="PS50011"/>
    </source>
</evidence>
<name>A0A8S1UJF2_PAROT</name>
<sequence length="157" mass="18744">MFKCLSRKLEIANRPQIYRLSKGKYKEEELIDAGGYSQIWKCEGFAIKRMLIHSQETYLMAKQEINVMKSLPEHPNIVKLIDYGEVKIQNKLFFCIVMELCEMNLQAMLTQEMLTERRIIEIFKQILDGLESQRFEVGKHNDQTRYLQDMRFWVSIK</sequence>
<dbReference type="PANTHER" id="PTHR22967">
    <property type="entry name" value="SERINE/THREONINE PROTEIN KINASE"/>
    <property type="match status" value="1"/>
</dbReference>
<dbReference type="Proteomes" id="UP000683925">
    <property type="component" value="Unassembled WGS sequence"/>
</dbReference>
<dbReference type="OrthoDB" id="248923at2759"/>
<evidence type="ECO:0000256" key="6">
    <source>
        <dbReference type="ARBA" id="ARBA00022840"/>
    </source>
</evidence>
<dbReference type="PANTHER" id="PTHR22967:SF57">
    <property type="entry name" value="AUXILIN, ISOFORM A-RELATED"/>
    <property type="match status" value="1"/>
</dbReference>
<reference evidence="10" key="1">
    <citation type="submission" date="2021-01" db="EMBL/GenBank/DDBJ databases">
        <authorList>
            <consortium name="Genoscope - CEA"/>
            <person name="William W."/>
        </authorList>
    </citation>
    <scope>NUCLEOTIDE SEQUENCE</scope>
</reference>
<comment type="caution">
    <text evidence="10">The sequence shown here is derived from an EMBL/GenBank/DDBJ whole genome shotgun (WGS) entry which is preliminary data.</text>
</comment>
<evidence type="ECO:0000256" key="7">
    <source>
        <dbReference type="ARBA" id="ARBA00047899"/>
    </source>
</evidence>
<comment type="catalytic activity">
    <reaction evidence="7">
        <text>L-threonyl-[protein] + ATP = O-phospho-L-threonyl-[protein] + ADP + H(+)</text>
        <dbReference type="Rhea" id="RHEA:46608"/>
        <dbReference type="Rhea" id="RHEA-COMP:11060"/>
        <dbReference type="Rhea" id="RHEA-COMP:11605"/>
        <dbReference type="ChEBI" id="CHEBI:15378"/>
        <dbReference type="ChEBI" id="CHEBI:30013"/>
        <dbReference type="ChEBI" id="CHEBI:30616"/>
        <dbReference type="ChEBI" id="CHEBI:61977"/>
        <dbReference type="ChEBI" id="CHEBI:456216"/>
        <dbReference type="EC" id="2.7.11.1"/>
    </reaction>
</comment>
<keyword evidence="6" id="KW-0067">ATP-binding</keyword>
<organism evidence="10 11">
    <name type="scientific">Paramecium octaurelia</name>
    <dbReference type="NCBI Taxonomy" id="43137"/>
    <lineage>
        <taxon>Eukaryota</taxon>
        <taxon>Sar</taxon>
        <taxon>Alveolata</taxon>
        <taxon>Ciliophora</taxon>
        <taxon>Intramacronucleata</taxon>
        <taxon>Oligohymenophorea</taxon>
        <taxon>Peniculida</taxon>
        <taxon>Parameciidae</taxon>
        <taxon>Paramecium</taxon>
    </lineage>
</organism>
<evidence type="ECO:0000256" key="1">
    <source>
        <dbReference type="ARBA" id="ARBA00012513"/>
    </source>
</evidence>
<keyword evidence="4" id="KW-0547">Nucleotide-binding</keyword>
<feature type="domain" description="Protein kinase" evidence="9">
    <location>
        <begin position="25"/>
        <end position="157"/>
    </location>
</feature>
<evidence type="ECO:0000313" key="10">
    <source>
        <dbReference type="EMBL" id="CAD8163869.1"/>
    </source>
</evidence>
<keyword evidence="2" id="KW-0723">Serine/threonine-protein kinase</keyword>
<keyword evidence="3" id="KW-0808">Transferase</keyword>